<name>A0ABT5SN11_9PSEU</name>
<evidence type="ECO:0000256" key="2">
    <source>
        <dbReference type="ARBA" id="ARBA00022840"/>
    </source>
</evidence>
<dbReference type="InterPro" id="IPR027417">
    <property type="entry name" value="P-loop_NTPase"/>
</dbReference>
<evidence type="ECO:0000256" key="1">
    <source>
        <dbReference type="ARBA" id="ARBA00022741"/>
    </source>
</evidence>
<dbReference type="RefSeq" id="WP_274198764.1">
    <property type="nucleotide sequence ID" value="NZ_JAQZAO010000001.1"/>
</dbReference>
<protein>
    <submittedName>
        <fullName evidence="4">LuxR C-terminal-related transcriptional regulator</fullName>
    </submittedName>
</protein>
<dbReference type="EMBL" id="JAQZAO010000001">
    <property type="protein sequence ID" value="MDD7964223.1"/>
    <property type="molecule type" value="Genomic_DNA"/>
</dbReference>
<dbReference type="PROSITE" id="PS50043">
    <property type="entry name" value="HTH_LUXR_2"/>
    <property type="match status" value="1"/>
</dbReference>
<dbReference type="PRINTS" id="PR00038">
    <property type="entry name" value="HTHLUXR"/>
</dbReference>
<dbReference type="SMART" id="SM00421">
    <property type="entry name" value="HTH_LUXR"/>
    <property type="match status" value="1"/>
</dbReference>
<dbReference type="SMART" id="SM00382">
    <property type="entry name" value="AAA"/>
    <property type="match status" value="1"/>
</dbReference>
<dbReference type="SUPFAM" id="SSF52540">
    <property type="entry name" value="P-loop containing nucleoside triphosphate hydrolases"/>
    <property type="match status" value="1"/>
</dbReference>
<comment type="caution">
    <text evidence="4">The sequence shown here is derived from an EMBL/GenBank/DDBJ whole genome shotgun (WGS) entry which is preliminary data.</text>
</comment>
<dbReference type="InterPro" id="IPR036388">
    <property type="entry name" value="WH-like_DNA-bd_sf"/>
</dbReference>
<accession>A0ABT5SN11</accession>
<dbReference type="PANTHER" id="PTHR16305:SF35">
    <property type="entry name" value="TRANSCRIPTIONAL ACTIVATOR DOMAIN"/>
    <property type="match status" value="1"/>
</dbReference>
<dbReference type="InterPro" id="IPR016032">
    <property type="entry name" value="Sig_transdc_resp-reg_C-effctor"/>
</dbReference>
<evidence type="ECO:0000313" key="5">
    <source>
        <dbReference type="Proteomes" id="UP001300763"/>
    </source>
</evidence>
<dbReference type="InterPro" id="IPR003593">
    <property type="entry name" value="AAA+_ATPase"/>
</dbReference>
<proteinExistence type="predicted"/>
<dbReference type="PROSITE" id="PS00622">
    <property type="entry name" value="HTH_LUXR_1"/>
    <property type="match status" value="1"/>
</dbReference>
<keyword evidence="2" id="KW-0067">ATP-binding</keyword>
<dbReference type="SUPFAM" id="SSF46894">
    <property type="entry name" value="C-terminal effector domain of the bipartite response regulators"/>
    <property type="match status" value="1"/>
</dbReference>
<dbReference type="Pfam" id="PF00196">
    <property type="entry name" value="GerE"/>
    <property type="match status" value="1"/>
</dbReference>
<dbReference type="InterPro" id="IPR041664">
    <property type="entry name" value="AAA_16"/>
</dbReference>
<dbReference type="Pfam" id="PF13191">
    <property type="entry name" value="AAA_16"/>
    <property type="match status" value="1"/>
</dbReference>
<sequence>MEDVPPGREHEAAVLTGALDEACAGRGTAVLVAGEAGIGKSTVLAALLDTAERRGVPALLGRASDDLGAPAFWPWLRLLGSPAARDRGLDPGVLDPAATGPGVSDAQARFRAVADTVDALAAAADGGLVVAVEDVHAADEASLALLRHLAGEVVATRGPPVLLVATTREPAPAGLEAALPVVLRPGRLGRAAVRELLRRRDDDEPAEDDVDTLLRVSAGHPLHLRELLVAPEVHAEAVAPLVRRRVTGLSPAARDLVATAAVAGDDVARDLLGDHGPDALAAALGAGLLVEDAQDAGRVRWSHALVRAACRDGLPAARRLAEHRRLADALPSTQAGEVAGHRLAAADSPAARAAAADACRSAADAATARRAPDDAAAWYRRALDVTDDPVARAEVRLALARTLVRADRTTDALAEAATVLDVAEHAGRADLAAAAAVVVRGVGQTLVAGRIEGLVQRAATLLAGEDSARRARVLAQEAMIAAVRGHPDEAGDSSARALAMADRHEHEPEGVDAVLHALHARYEVCGGPGGIEDRLAVGRRTIALGAATQRPEALIWGHVWRIEDAFELGALEVVDAGIEALGAVADQLGGTLARWHELRARAARAHLAGRYADAFALAGRFREVGRRGQDPTAEPLYEGFTSLLHRDLGSLATWHPDEEAFARMRHAPVFWATAGVAFLDRGDRDVARTLYDELRPHLWEVPPTGRWRPIACCGSELAVAFDDTEVARALLAQLRPHTALRGDSSTGSVGPVARFATRVARHLARSPEEHDEAVRLAEQAVTSDRRLGAAPGLAQSDLELGRALAARGAAGDRERARQVLDEARTVARRLGLRPTLEGASALLADLTGLGAGAASLTARERETVALVATGLPNREVAERLVISERTVETHVRNALAKLGLHNRTQLASWAAGTRDGVRT</sequence>
<dbReference type="CDD" id="cd06170">
    <property type="entry name" value="LuxR_C_like"/>
    <property type="match status" value="1"/>
</dbReference>
<dbReference type="PANTHER" id="PTHR16305">
    <property type="entry name" value="TESTICULAR SOLUBLE ADENYLYL CYCLASE"/>
    <property type="match status" value="1"/>
</dbReference>
<evidence type="ECO:0000259" key="3">
    <source>
        <dbReference type="PROSITE" id="PS50043"/>
    </source>
</evidence>
<keyword evidence="1" id="KW-0547">Nucleotide-binding</keyword>
<gene>
    <name evidence="4" type="ORF">PGB27_02575</name>
</gene>
<dbReference type="Proteomes" id="UP001300763">
    <property type="component" value="Unassembled WGS sequence"/>
</dbReference>
<reference evidence="4 5" key="1">
    <citation type="submission" date="2023-02" db="EMBL/GenBank/DDBJ databases">
        <title>Genome sequencing required for Actinomycetospora new species description.</title>
        <authorList>
            <person name="Saimee Y."/>
            <person name="Duangmal K."/>
        </authorList>
    </citation>
    <scope>NUCLEOTIDE SEQUENCE [LARGE SCALE GENOMIC DNA]</scope>
    <source>
        <strain evidence="4 5">DW7H6</strain>
    </source>
</reference>
<dbReference type="InterPro" id="IPR000792">
    <property type="entry name" value="Tscrpt_reg_LuxR_C"/>
</dbReference>
<keyword evidence="5" id="KW-1185">Reference proteome</keyword>
<dbReference type="Gene3D" id="1.10.10.10">
    <property type="entry name" value="Winged helix-like DNA-binding domain superfamily/Winged helix DNA-binding domain"/>
    <property type="match status" value="1"/>
</dbReference>
<feature type="domain" description="HTH luxR-type" evidence="3">
    <location>
        <begin position="849"/>
        <end position="914"/>
    </location>
</feature>
<organism evidence="4 5">
    <name type="scientific">Actinomycetospora lemnae</name>
    <dbReference type="NCBI Taxonomy" id="3019891"/>
    <lineage>
        <taxon>Bacteria</taxon>
        <taxon>Bacillati</taxon>
        <taxon>Actinomycetota</taxon>
        <taxon>Actinomycetes</taxon>
        <taxon>Pseudonocardiales</taxon>
        <taxon>Pseudonocardiaceae</taxon>
        <taxon>Actinomycetospora</taxon>
    </lineage>
</organism>
<evidence type="ECO:0000313" key="4">
    <source>
        <dbReference type="EMBL" id="MDD7964223.1"/>
    </source>
</evidence>